<comment type="caution">
    <text evidence="2">The sequence shown here is derived from an EMBL/GenBank/DDBJ whole genome shotgun (WGS) entry which is preliminary data.</text>
</comment>
<accession>A0A0G9JVK8</accession>
<dbReference type="RefSeq" id="WP_046997228.1">
    <property type="nucleotide sequence ID" value="NZ_JAIQ01000145.1"/>
</dbReference>
<dbReference type="PATRIC" id="fig|1447256.3.peg.2083"/>
<dbReference type="EMBL" id="JAIQ01000145">
    <property type="protein sequence ID" value="KLD97614.1"/>
    <property type="molecule type" value="Genomic_DNA"/>
</dbReference>
<evidence type="ECO:0000256" key="1">
    <source>
        <dbReference type="SAM" id="MobiDB-lite"/>
    </source>
</evidence>
<name>A0A0G9JVK8_9BACT</name>
<evidence type="ECO:0000313" key="3">
    <source>
        <dbReference type="Proteomes" id="UP000035514"/>
    </source>
</evidence>
<dbReference type="AlphaFoldDB" id="A0A0G9JVK8"/>
<organism evidence="2 3">
    <name type="scientific">Aliarcobacter butzleri L348</name>
    <dbReference type="NCBI Taxonomy" id="1447256"/>
    <lineage>
        <taxon>Bacteria</taxon>
        <taxon>Pseudomonadati</taxon>
        <taxon>Campylobacterota</taxon>
        <taxon>Epsilonproteobacteria</taxon>
        <taxon>Campylobacterales</taxon>
        <taxon>Arcobacteraceae</taxon>
        <taxon>Aliarcobacter</taxon>
    </lineage>
</organism>
<dbReference type="Proteomes" id="UP000035514">
    <property type="component" value="Unassembled WGS sequence"/>
</dbReference>
<gene>
    <name evidence="2" type="ORF">AA20_10665</name>
</gene>
<protein>
    <submittedName>
        <fullName evidence="2">Uncharacterized protein</fullName>
    </submittedName>
</protein>
<reference evidence="2 3" key="1">
    <citation type="submission" date="2014-01" db="EMBL/GenBank/DDBJ databases">
        <title>Development of a Comparative Genomic Fingerprinting Assay for High Resolution Genotyping of Arcobacter butzleri.</title>
        <authorList>
            <person name="Webb A.L."/>
            <person name="Inglis G.D."/>
            <person name="Kruczkiewicz P."/>
            <person name="Selinger L.B."/>
            <person name="Taboada E.N."/>
        </authorList>
    </citation>
    <scope>NUCLEOTIDE SEQUENCE [LARGE SCALE GENOMIC DNA]</scope>
    <source>
        <strain evidence="2 3">L348</strain>
    </source>
</reference>
<sequence length="115" mass="13182">MALEDQVDNLEKKVDMVLNLLQEFRYTFPTKKSVATFFGVSERTIDYWIKNGKFEKGIEYAIDNNGKIKYITDGILSHQRKLTSNDKENSNSDSNKTKTINPVASKLLESLSCLR</sequence>
<proteinExistence type="predicted"/>
<evidence type="ECO:0000313" key="2">
    <source>
        <dbReference type="EMBL" id="KLD97614.1"/>
    </source>
</evidence>
<feature type="region of interest" description="Disordered" evidence="1">
    <location>
        <begin position="81"/>
        <end position="101"/>
    </location>
</feature>